<dbReference type="PANTHER" id="PTHR31400">
    <property type="entry name" value="GUANYLYL CYCLASE DOMAIN CONTAINING PROTEIN 1 GUCD1"/>
    <property type="match status" value="1"/>
</dbReference>
<dbReference type="Gene3D" id="3.90.70.10">
    <property type="entry name" value="Cysteine proteinases"/>
    <property type="match status" value="1"/>
</dbReference>
<sequence>MWPLYVLFSKILNVEAAEEEEEEEDDDDVIDGLVGKWHDQDLSMSHFVEVPHVNQLQSWDCGLACVVMVLNTVGVSDCSIEALADISSTTSIWTVDLAYLLKRFSVRFSYFTVTIGANPSYSVETYYKEQLPTDVLRVDMLFEKASEEGINILCRSINEKEISCLILSGKYIVIALVNQYKLSRTWLEDAILSSLDDSNREYVGHYIVICGYDADSDEFEIRDPASSRKNEKISSKCLEEARKSFGTDEDLLVISLESSNKQKKSCWGKLPPLNINNT</sequence>
<gene>
    <name evidence="2" type="ORF">LTRI10_LOCUS28452</name>
</gene>
<accession>A0AAV2EPT1</accession>
<feature type="chain" id="PRO_5043337492" description="Guanylyl cyclase" evidence="1">
    <location>
        <begin position="17"/>
        <end position="278"/>
    </location>
</feature>
<dbReference type="EMBL" id="OZ034818">
    <property type="protein sequence ID" value="CAL1387470.1"/>
    <property type="molecule type" value="Genomic_DNA"/>
</dbReference>
<keyword evidence="3" id="KW-1185">Reference proteome</keyword>
<protein>
    <recommendedName>
        <fullName evidence="4">Guanylyl cyclase</fullName>
    </recommendedName>
</protein>
<name>A0AAV2EPT1_9ROSI</name>
<dbReference type="AlphaFoldDB" id="A0AAV2EPT1"/>
<reference evidence="2 3" key="1">
    <citation type="submission" date="2024-04" db="EMBL/GenBank/DDBJ databases">
        <authorList>
            <person name="Fracassetti M."/>
        </authorList>
    </citation>
    <scope>NUCLEOTIDE SEQUENCE [LARGE SCALE GENOMIC DNA]</scope>
</reference>
<keyword evidence="1" id="KW-0732">Signal</keyword>
<dbReference type="PANTHER" id="PTHR31400:SF1">
    <property type="entry name" value="PROTEIN GUCD1"/>
    <property type="match status" value="1"/>
</dbReference>
<proteinExistence type="predicted"/>
<dbReference type="InterPro" id="IPR018616">
    <property type="entry name" value="GUCD1"/>
</dbReference>
<dbReference type="Proteomes" id="UP001497516">
    <property type="component" value="Chromosome 5"/>
</dbReference>
<evidence type="ECO:0000313" key="3">
    <source>
        <dbReference type="Proteomes" id="UP001497516"/>
    </source>
</evidence>
<organism evidence="2 3">
    <name type="scientific">Linum trigynum</name>
    <dbReference type="NCBI Taxonomy" id="586398"/>
    <lineage>
        <taxon>Eukaryota</taxon>
        <taxon>Viridiplantae</taxon>
        <taxon>Streptophyta</taxon>
        <taxon>Embryophyta</taxon>
        <taxon>Tracheophyta</taxon>
        <taxon>Spermatophyta</taxon>
        <taxon>Magnoliopsida</taxon>
        <taxon>eudicotyledons</taxon>
        <taxon>Gunneridae</taxon>
        <taxon>Pentapetalae</taxon>
        <taxon>rosids</taxon>
        <taxon>fabids</taxon>
        <taxon>Malpighiales</taxon>
        <taxon>Linaceae</taxon>
        <taxon>Linum</taxon>
    </lineage>
</organism>
<evidence type="ECO:0000256" key="1">
    <source>
        <dbReference type="SAM" id="SignalP"/>
    </source>
</evidence>
<dbReference type="Pfam" id="PF09778">
    <property type="entry name" value="Guanylate_cyc_2"/>
    <property type="match status" value="1"/>
</dbReference>
<evidence type="ECO:0000313" key="2">
    <source>
        <dbReference type="EMBL" id="CAL1387470.1"/>
    </source>
</evidence>
<feature type="signal peptide" evidence="1">
    <location>
        <begin position="1"/>
        <end position="16"/>
    </location>
</feature>
<evidence type="ECO:0008006" key="4">
    <source>
        <dbReference type="Google" id="ProtNLM"/>
    </source>
</evidence>